<protein>
    <submittedName>
        <fullName evidence="8">GTP-binding nuclear protein GSP2/CNR2</fullName>
    </submittedName>
</protein>
<evidence type="ECO:0000256" key="6">
    <source>
        <dbReference type="ARBA" id="ARBA00023134"/>
    </source>
</evidence>
<keyword evidence="7" id="KW-0539">Nucleus</keyword>
<dbReference type="InterPro" id="IPR027417">
    <property type="entry name" value="P-loop_NTPase"/>
</dbReference>
<evidence type="ECO:0000313" key="9">
    <source>
        <dbReference type="Proteomes" id="UP001281761"/>
    </source>
</evidence>
<dbReference type="Proteomes" id="UP001281761">
    <property type="component" value="Unassembled WGS sequence"/>
</dbReference>
<dbReference type="InterPro" id="IPR005225">
    <property type="entry name" value="Small_GTP-bd"/>
</dbReference>
<dbReference type="PRINTS" id="PR00449">
    <property type="entry name" value="RASTRNSFRMNG"/>
</dbReference>
<comment type="caution">
    <text evidence="8">The sequence shown here is derived from an EMBL/GenBank/DDBJ whole genome shotgun (WGS) entry which is preliminary data.</text>
</comment>
<dbReference type="SUPFAM" id="SSF52540">
    <property type="entry name" value="P-loop containing nucleoside triphosphate hydrolases"/>
    <property type="match status" value="1"/>
</dbReference>
<evidence type="ECO:0000313" key="8">
    <source>
        <dbReference type="EMBL" id="KAK2959361.1"/>
    </source>
</evidence>
<keyword evidence="3" id="KW-0813">Transport</keyword>
<dbReference type="EMBL" id="JARBJD010000030">
    <property type="protein sequence ID" value="KAK2959361.1"/>
    <property type="molecule type" value="Genomic_DNA"/>
</dbReference>
<accession>A0ABQ9Y6L0</accession>
<dbReference type="Pfam" id="PF00071">
    <property type="entry name" value="Ras"/>
    <property type="match status" value="1"/>
</dbReference>
<dbReference type="SMART" id="SM00175">
    <property type="entry name" value="RAB"/>
    <property type="match status" value="1"/>
</dbReference>
<gene>
    <name evidence="8" type="ORF">BLNAU_5670</name>
</gene>
<sequence>MTNQNSFKVILLGDGAVGKTTWIKRHLLGVFESKYISTIGVEVHPLVFQTNRGQVNLNVWDTAGQELYGGFRDGYYANADAALLIFDVTNKQSYNHVDTWYRALRRICPNIPVVLCGNKADVSAKERQIATKKVTFHLKKKLAGYVEMSSKANYNIEVPVLYLLQHLMGDGTSLVQAIRYKDPEIVPHMDSTLVNVQAAQAVEQYVPPAKIDYDSLV</sequence>
<dbReference type="CDD" id="cd00877">
    <property type="entry name" value="Ran"/>
    <property type="match status" value="1"/>
</dbReference>
<keyword evidence="5" id="KW-0653">Protein transport</keyword>
<keyword evidence="4" id="KW-0547">Nucleotide-binding</keyword>
<keyword evidence="9" id="KW-1185">Reference proteome</keyword>
<dbReference type="PROSITE" id="PS51419">
    <property type="entry name" value="RAB"/>
    <property type="match status" value="1"/>
</dbReference>
<proteinExistence type="inferred from homology"/>
<organism evidence="8 9">
    <name type="scientific">Blattamonas nauphoetae</name>
    <dbReference type="NCBI Taxonomy" id="2049346"/>
    <lineage>
        <taxon>Eukaryota</taxon>
        <taxon>Metamonada</taxon>
        <taxon>Preaxostyla</taxon>
        <taxon>Oxymonadida</taxon>
        <taxon>Blattamonas</taxon>
    </lineage>
</organism>
<dbReference type="SMART" id="SM00176">
    <property type="entry name" value="RAN"/>
    <property type="match status" value="1"/>
</dbReference>
<evidence type="ECO:0000256" key="2">
    <source>
        <dbReference type="ARBA" id="ARBA00008028"/>
    </source>
</evidence>
<comment type="subcellular location">
    <subcellularLocation>
        <location evidence="1">Nucleus</location>
    </subcellularLocation>
</comment>
<dbReference type="PROSITE" id="PS51420">
    <property type="entry name" value="RHO"/>
    <property type="match status" value="1"/>
</dbReference>
<comment type="similarity">
    <text evidence="2">Belongs to the small GTPase superfamily. Ran family.</text>
</comment>
<dbReference type="SMART" id="SM00173">
    <property type="entry name" value="RAS"/>
    <property type="match status" value="1"/>
</dbReference>
<dbReference type="InterPro" id="IPR002041">
    <property type="entry name" value="Ran_GTPase"/>
</dbReference>
<name>A0ABQ9Y6L0_9EUKA</name>
<dbReference type="SMART" id="SM00174">
    <property type="entry name" value="RHO"/>
    <property type="match status" value="1"/>
</dbReference>
<keyword evidence="6" id="KW-0342">GTP-binding</keyword>
<evidence type="ECO:0000256" key="3">
    <source>
        <dbReference type="ARBA" id="ARBA00022448"/>
    </source>
</evidence>
<dbReference type="NCBIfam" id="TIGR00231">
    <property type="entry name" value="small_GTP"/>
    <property type="match status" value="1"/>
</dbReference>
<dbReference type="Gene3D" id="3.40.50.300">
    <property type="entry name" value="P-loop containing nucleotide triphosphate hydrolases"/>
    <property type="match status" value="1"/>
</dbReference>
<dbReference type="PANTHER" id="PTHR24071">
    <property type="entry name" value="RAN GTPASE"/>
    <property type="match status" value="1"/>
</dbReference>
<reference evidence="8 9" key="1">
    <citation type="journal article" date="2022" name="bioRxiv">
        <title>Genomics of Preaxostyla Flagellates Illuminates Evolutionary Transitions and the Path Towards Mitochondrial Loss.</title>
        <authorList>
            <person name="Novak L.V.F."/>
            <person name="Treitli S.C."/>
            <person name="Pyrih J."/>
            <person name="Halakuc P."/>
            <person name="Pipaliya S.V."/>
            <person name="Vacek V."/>
            <person name="Brzon O."/>
            <person name="Soukal P."/>
            <person name="Eme L."/>
            <person name="Dacks J.B."/>
            <person name="Karnkowska A."/>
            <person name="Elias M."/>
            <person name="Hampl V."/>
        </authorList>
    </citation>
    <scope>NUCLEOTIDE SEQUENCE [LARGE SCALE GENOMIC DNA]</scope>
    <source>
        <strain evidence="8">NAU3</strain>
        <tissue evidence="8">Gut</tissue>
    </source>
</reference>
<evidence type="ECO:0000256" key="4">
    <source>
        <dbReference type="ARBA" id="ARBA00022741"/>
    </source>
</evidence>
<evidence type="ECO:0000256" key="5">
    <source>
        <dbReference type="ARBA" id="ARBA00022927"/>
    </source>
</evidence>
<dbReference type="PROSITE" id="PS51418">
    <property type="entry name" value="RAN"/>
    <property type="match status" value="1"/>
</dbReference>
<dbReference type="PANTHER" id="PTHR24071:SF0">
    <property type="entry name" value="GTP-BINDING NUCLEAR PROTEIN RAN"/>
    <property type="match status" value="1"/>
</dbReference>
<evidence type="ECO:0000256" key="1">
    <source>
        <dbReference type="ARBA" id="ARBA00004123"/>
    </source>
</evidence>
<evidence type="ECO:0000256" key="7">
    <source>
        <dbReference type="ARBA" id="ARBA00023242"/>
    </source>
</evidence>
<dbReference type="InterPro" id="IPR001806">
    <property type="entry name" value="Small_GTPase"/>
</dbReference>
<dbReference type="PROSITE" id="PS51421">
    <property type="entry name" value="RAS"/>
    <property type="match status" value="1"/>
</dbReference>